<keyword evidence="3 6" id="KW-1133">Transmembrane helix</keyword>
<evidence type="ECO:0000256" key="6">
    <source>
        <dbReference type="SAM" id="Phobius"/>
    </source>
</evidence>
<evidence type="ECO:0000256" key="1">
    <source>
        <dbReference type="ARBA" id="ARBA00004141"/>
    </source>
</evidence>
<reference evidence="7 8" key="1">
    <citation type="submission" date="2016-10" db="EMBL/GenBank/DDBJ databases">
        <authorList>
            <person name="de Groot N.N."/>
        </authorList>
    </citation>
    <scope>NUCLEOTIDE SEQUENCE [LARGE SCALE GENOMIC DNA]</scope>
    <source>
        <strain evidence="7 8">DSM 43019</strain>
    </source>
</reference>
<dbReference type="RefSeq" id="WP_093622179.1">
    <property type="nucleotide sequence ID" value="NZ_BOMT01000113.1"/>
</dbReference>
<organism evidence="7 8">
    <name type="scientific">Actinoplanes philippinensis</name>
    <dbReference type="NCBI Taxonomy" id="35752"/>
    <lineage>
        <taxon>Bacteria</taxon>
        <taxon>Bacillati</taxon>
        <taxon>Actinomycetota</taxon>
        <taxon>Actinomycetes</taxon>
        <taxon>Micromonosporales</taxon>
        <taxon>Micromonosporaceae</taxon>
        <taxon>Actinoplanes</taxon>
    </lineage>
</organism>
<dbReference type="SUPFAM" id="SSF58104">
    <property type="entry name" value="Methyl-accepting chemotaxis protein (MCP) signaling domain"/>
    <property type="match status" value="1"/>
</dbReference>
<keyword evidence="4 6" id="KW-0472">Membrane</keyword>
<dbReference type="AlphaFoldDB" id="A0A1I2MS80"/>
<dbReference type="PANTHER" id="PTHR43077">
    <property type="entry name" value="TRANSPORT PERMEASE YVFS-RELATED"/>
    <property type="match status" value="1"/>
</dbReference>
<keyword evidence="8" id="KW-1185">Reference proteome</keyword>
<feature type="compositionally biased region" description="Low complexity" evidence="5">
    <location>
        <begin position="481"/>
        <end position="490"/>
    </location>
</feature>
<protein>
    <submittedName>
        <fullName evidence="7">Putative membrane protein</fullName>
    </submittedName>
</protein>
<keyword evidence="2 6" id="KW-0812">Transmembrane</keyword>
<dbReference type="STRING" id="35752.SAMN05421541_13336"/>
<dbReference type="PANTHER" id="PTHR43077:SF10">
    <property type="entry name" value="TRANSPORT PERMEASE PROTEIN"/>
    <property type="match status" value="1"/>
</dbReference>
<evidence type="ECO:0000256" key="4">
    <source>
        <dbReference type="ARBA" id="ARBA00023136"/>
    </source>
</evidence>
<dbReference type="NCBIfam" id="TIGR03057">
    <property type="entry name" value="xxxLxxG_by_4"/>
    <property type="match status" value="3"/>
</dbReference>
<dbReference type="SUPFAM" id="SSF101967">
    <property type="entry name" value="Adhesin YadA, collagen-binding domain"/>
    <property type="match status" value="1"/>
</dbReference>
<evidence type="ECO:0000256" key="5">
    <source>
        <dbReference type="SAM" id="MobiDB-lite"/>
    </source>
</evidence>
<feature type="region of interest" description="Disordered" evidence="5">
    <location>
        <begin position="481"/>
        <end position="501"/>
    </location>
</feature>
<proteinExistence type="predicted"/>
<name>A0A1I2MS80_9ACTN</name>
<dbReference type="OrthoDB" id="9811483at2"/>
<dbReference type="GO" id="GO:0016020">
    <property type="term" value="C:membrane"/>
    <property type="evidence" value="ECO:0007669"/>
    <property type="project" value="UniProtKB-SubCell"/>
</dbReference>
<evidence type="ECO:0000256" key="3">
    <source>
        <dbReference type="ARBA" id="ARBA00022989"/>
    </source>
</evidence>
<feature type="transmembrane region" description="Helical" evidence="6">
    <location>
        <begin position="709"/>
        <end position="728"/>
    </location>
</feature>
<feature type="transmembrane region" description="Helical" evidence="6">
    <location>
        <begin position="599"/>
        <end position="620"/>
    </location>
</feature>
<feature type="transmembrane region" description="Helical" evidence="6">
    <location>
        <begin position="626"/>
        <end position="650"/>
    </location>
</feature>
<gene>
    <name evidence="7" type="ORF">SAMN05421541_13336</name>
</gene>
<sequence>MTRLRRAAALLVPVLLAGTLIGAFDRPAERLATVTAAVVNLDEPVQRDGRTVPLGRELAGRLVEHSGDNYTWVLTDASDAADGLRTGGYAVAVTIPPGFSAAAVSTGGPAARAEQARIDVTASTTVAGVDPLVTRTLTDAAVTTLNHTVVETYLDNVYLGFNRMHDQLGQAADGAGDLADGAGRLADGSGRLVVGLRRLADGSDELAAGLGRLDDGSRDLADGLARLDDGAGALAGGARELGGGAGALARGTGDLATGTRALAAGAGQLSTGLDTLAGSTAALPAQTRALADGARQVADGNRELADTVVPLAGRAVDGIDALPDLTAEAARIRQLADRCTTPADLCEQLQALAGRIVARAGEAESAKDDVRGKVVGVRDGLTGLADGSAKVADGAAALAGKTPQLVAAIDRAGTAAGQLATGARRTADGAAAVDRGARRLSAGAGTLADGVGRLAGGTGDAAAGAQRLADGTTDAAAGAGRLTGGARSAGDAGQKLSDGSSKLAEGAGSLAGALGEGRDQVPTYSDADREHLRTVAATPVAGAAGDDGASVGDLIAGAVIVIALWIGAMVIFQLTPAAAHDPLAWQGSTWRLALANARLPLALAAGQSVLVTAVAGALLRPAPVELAALLLVDLLVAVTFLLLNQAIAVAFGRAGRLLAIGVPVIVLAAAVVSGVPAWVTTADGLLPGHGPVLAIRAITADAGLGPAGIARTLAWLTVGVLGCLLATARRRTTRPASPAPWPG</sequence>
<dbReference type="InterPro" id="IPR051328">
    <property type="entry name" value="T7SS_ABC-Transporter"/>
</dbReference>
<dbReference type="Proteomes" id="UP000199645">
    <property type="component" value="Unassembled WGS sequence"/>
</dbReference>
<evidence type="ECO:0000313" key="7">
    <source>
        <dbReference type="EMBL" id="SFF94435.1"/>
    </source>
</evidence>
<feature type="transmembrane region" description="Helical" evidence="6">
    <location>
        <begin position="554"/>
        <end position="578"/>
    </location>
</feature>
<feature type="transmembrane region" description="Helical" evidence="6">
    <location>
        <begin position="657"/>
        <end position="679"/>
    </location>
</feature>
<evidence type="ECO:0000313" key="8">
    <source>
        <dbReference type="Proteomes" id="UP000199645"/>
    </source>
</evidence>
<dbReference type="InterPro" id="IPR011049">
    <property type="entry name" value="Serralysin-like_metalloprot_C"/>
</dbReference>
<accession>A0A1I2MS80</accession>
<evidence type="ECO:0000256" key="2">
    <source>
        <dbReference type="ARBA" id="ARBA00022692"/>
    </source>
</evidence>
<comment type="subcellular location">
    <subcellularLocation>
        <location evidence="1">Membrane</location>
        <topology evidence="1">Multi-pass membrane protein</topology>
    </subcellularLocation>
</comment>
<dbReference type="EMBL" id="FONV01000033">
    <property type="protein sequence ID" value="SFF94435.1"/>
    <property type="molecule type" value="Genomic_DNA"/>
</dbReference>
<dbReference type="InterPro" id="IPR023908">
    <property type="entry name" value="xxxLxxG_rpt"/>
</dbReference>